<dbReference type="AlphaFoldDB" id="X5DY98"/>
<protein>
    <submittedName>
        <fullName evidence="1">Uncharacterized protein</fullName>
    </submittedName>
</protein>
<evidence type="ECO:0000313" key="1">
    <source>
        <dbReference type="EMBL" id="AHW65582.1"/>
    </source>
</evidence>
<proteinExistence type="predicted"/>
<dbReference type="HOGENOM" id="CLU_1666452_0_0_11"/>
<gene>
    <name evidence="1" type="ORF">CGLY_15730</name>
</gene>
<sequence length="158" mass="16343">MAMKTRAGNRALTQKEFRIIAATTLGYYLVRDVVKRKWPRRAGQAAVLATGVGLVLADEWEALSDKERQEVATGLAQAREALETGPVPGTVALAAGGAAAVGAAAWLNGCVDAAGAAVVSRVGGRIPLVGGVFRTVPSTVYGAAQIGVLYVVNERVRA</sequence>
<dbReference type="OrthoDB" id="4409511at2"/>
<dbReference type="EMBL" id="CP006842">
    <property type="protein sequence ID" value="AHW65582.1"/>
    <property type="molecule type" value="Genomic_DNA"/>
</dbReference>
<name>X5DY98_9CORY</name>
<keyword evidence="2" id="KW-1185">Reference proteome</keyword>
<organism evidence="1 2">
    <name type="scientific">Corynebacterium glyciniphilum AJ 3170</name>
    <dbReference type="NCBI Taxonomy" id="1404245"/>
    <lineage>
        <taxon>Bacteria</taxon>
        <taxon>Bacillati</taxon>
        <taxon>Actinomycetota</taxon>
        <taxon>Actinomycetes</taxon>
        <taxon>Mycobacteriales</taxon>
        <taxon>Corynebacteriaceae</taxon>
        <taxon>Corynebacterium</taxon>
    </lineage>
</organism>
<accession>X5DY98</accession>
<dbReference type="Proteomes" id="UP000023703">
    <property type="component" value="Chromosome"/>
</dbReference>
<dbReference type="KEGG" id="cgy:CGLY_15730"/>
<dbReference type="eggNOG" id="ENOG5031SW6">
    <property type="taxonomic scope" value="Bacteria"/>
</dbReference>
<dbReference type="STRING" id="1404245.CGLY_15730"/>
<reference evidence="1 2" key="1">
    <citation type="journal article" date="2015" name="Int. J. Syst. Evol. Microbiol.">
        <title>Revisiting Corynebacterium glyciniphilum (ex Kubota et al., 1972) sp. nov., nom. rev., isolated from putrefied banana.</title>
        <authorList>
            <person name="Al-Dilaimi A."/>
            <person name="Bednarz H."/>
            <person name="Lomker A."/>
            <person name="Niehaus K."/>
            <person name="Kalinowski J."/>
            <person name="Ruckert C."/>
        </authorList>
    </citation>
    <scope>NUCLEOTIDE SEQUENCE [LARGE SCALE GENOMIC DNA]</scope>
    <source>
        <strain evidence="1">AJ 3170</strain>
    </source>
</reference>
<evidence type="ECO:0000313" key="2">
    <source>
        <dbReference type="Proteomes" id="UP000023703"/>
    </source>
</evidence>
<dbReference type="RefSeq" id="WP_038550618.1">
    <property type="nucleotide sequence ID" value="NZ_CP006842.1"/>
</dbReference>